<keyword evidence="1" id="KW-0805">Transcription regulation</keyword>
<reference evidence="5 6" key="1">
    <citation type="submission" date="2018-12" db="EMBL/GenBank/DDBJ databases">
        <authorList>
            <consortium name="Pathogen Informatics"/>
        </authorList>
    </citation>
    <scope>NUCLEOTIDE SEQUENCE [LARGE SCALE GENOMIC DNA]</scope>
    <source>
        <strain evidence="5 6">NCTC11636</strain>
    </source>
</reference>
<dbReference type="AlphaFoldDB" id="A0A448HFY5"/>
<dbReference type="SUPFAM" id="SSF53822">
    <property type="entry name" value="Periplasmic binding protein-like I"/>
    <property type="match status" value="1"/>
</dbReference>
<dbReference type="SMART" id="SM00354">
    <property type="entry name" value="HTH_LACI"/>
    <property type="match status" value="1"/>
</dbReference>
<dbReference type="Pfam" id="PF13377">
    <property type="entry name" value="Peripla_BP_3"/>
    <property type="match status" value="1"/>
</dbReference>
<dbReference type="KEGG" id="ahw:NCTC11636_01052"/>
<dbReference type="RefSeq" id="WP_126382203.1">
    <property type="nucleotide sequence ID" value="NZ_LR134350.1"/>
</dbReference>
<proteinExistence type="predicted"/>
<dbReference type="InterPro" id="IPR046335">
    <property type="entry name" value="LacI/GalR-like_sensor"/>
</dbReference>
<dbReference type="CDD" id="cd06267">
    <property type="entry name" value="PBP1_LacI_sugar_binding-like"/>
    <property type="match status" value="1"/>
</dbReference>
<dbReference type="Proteomes" id="UP000266895">
    <property type="component" value="Chromosome"/>
</dbReference>
<evidence type="ECO:0000256" key="1">
    <source>
        <dbReference type="ARBA" id="ARBA00023015"/>
    </source>
</evidence>
<protein>
    <submittedName>
        <fullName evidence="5">Mgl repressor and galactose ultrainduction factor</fullName>
    </submittedName>
</protein>
<feature type="domain" description="HTH lacI-type" evidence="4">
    <location>
        <begin position="16"/>
        <end position="70"/>
    </location>
</feature>
<dbReference type="Pfam" id="PF00356">
    <property type="entry name" value="LacI"/>
    <property type="match status" value="1"/>
</dbReference>
<keyword evidence="3" id="KW-0804">Transcription</keyword>
<dbReference type="PROSITE" id="PS50932">
    <property type="entry name" value="HTH_LACI_2"/>
    <property type="match status" value="1"/>
</dbReference>
<keyword evidence="6" id="KW-1185">Reference proteome</keyword>
<accession>A0A448HFY5</accession>
<dbReference type="EMBL" id="LR134350">
    <property type="protein sequence ID" value="VEG27481.1"/>
    <property type="molecule type" value="Genomic_DNA"/>
</dbReference>
<gene>
    <name evidence="5" type="primary">galS_2</name>
    <name evidence="5" type="ORF">NCTC11636_01052</name>
</gene>
<dbReference type="OrthoDB" id="37081at2"/>
<dbReference type="GO" id="GO:0003700">
    <property type="term" value="F:DNA-binding transcription factor activity"/>
    <property type="evidence" value="ECO:0007669"/>
    <property type="project" value="TreeGrafter"/>
</dbReference>
<keyword evidence="2" id="KW-0238">DNA-binding</keyword>
<evidence type="ECO:0000256" key="2">
    <source>
        <dbReference type="ARBA" id="ARBA00023125"/>
    </source>
</evidence>
<dbReference type="CDD" id="cd01392">
    <property type="entry name" value="HTH_LacI"/>
    <property type="match status" value="1"/>
</dbReference>
<dbReference type="GO" id="GO:0000976">
    <property type="term" value="F:transcription cis-regulatory region binding"/>
    <property type="evidence" value="ECO:0007669"/>
    <property type="project" value="TreeGrafter"/>
</dbReference>
<organism evidence="5 6">
    <name type="scientific">Actinomyces howellii</name>
    <dbReference type="NCBI Taxonomy" id="52771"/>
    <lineage>
        <taxon>Bacteria</taxon>
        <taxon>Bacillati</taxon>
        <taxon>Actinomycetota</taxon>
        <taxon>Actinomycetes</taxon>
        <taxon>Actinomycetales</taxon>
        <taxon>Actinomycetaceae</taxon>
        <taxon>Actinomyces</taxon>
    </lineage>
</organism>
<evidence type="ECO:0000259" key="4">
    <source>
        <dbReference type="PROSITE" id="PS50932"/>
    </source>
</evidence>
<dbReference type="InterPro" id="IPR000843">
    <property type="entry name" value="HTH_LacI"/>
</dbReference>
<dbReference type="Gene3D" id="3.40.50.2300">
    <property type="match status" value="2"/>
</dbReference>
<dbReference type="Gene3D" id="1.10.260.40">
    <property type="entry name" value="lambda repressor-like DNA-binding domains"/>
    <property type="match status" value="1"/>
</dbReference>
<dbReference type="SUPFAM" id="SSF47413">
    <property type="entry name" value="lambda repressor-like DNA-binding domains"/>
    <property type="match status" value="1"/>
</dbReference>
<name>A0A448HFY5_9ACTO</name>
<dbReference type="PANTHER" id="PTHR30146:SF153">
    <property type="entry name" value="LACTOSE OPERON REPRESSOR"/>
    <property type="match status" value="1"/>
</dbReference>
<evidence type="ECO:0000313" key="5">
    <source>
        <dbReference type="EMBL" id="VEG27481.1"/>
    </source>
</evidence>
<dbReference type="PANTHER" id="PTHR30146">
    <property type="entry name" value="LACI-RELATED TRANSCRIPTIONAL REPRESSOR"/>
    <property type="match status" value="1"/>
</dbReference>
<dbReference type="InterPro" id="IPR010982">
    <property type="entry name" value="Lambda_DNA-bd_dom_sf"/>
</dbReference>
<evidence type="ECO:0000256" key="3">
    <source>
        <dbReference type="ARBA" id="ARBA00023163"/>
    </source>
</evidence>
<evidence type="ECO:0000313" key="6">
    <source>
        <dbReference type="Proteomes" id="UP000266895"/>
    </source>
</evidence>
<dbReference type="InterPro" id="IPR028082">
    <property type="entry name" value="Peripla_BP_I"/>
</dbReference>
<sequence length="356" mass="36097">MPDVQAPAPGGGVRRVTQADVAREAGVSRGLVSLALSGSTQVSAASRERIVEAARRLGYRVNATAASLASGRSGLIGLVLPDLRNPFFDFLAQALQEAAGQRGLTVLIVLSRGEGEGQEAVDALVGMRVEGLILVSPAMGASAIRALGREMPVCLVGRMDVGGSVDTVRLDEAAAAVAVVEHLAGVGAQRLVYVSPASGQDPNAAERGGALARAADEAAMPFHVVVDGPQGAASDLRRALAATRAAGAGRTGVVAHNDVIALDALAVLAGLGDRVPLVSYDDTFLARREEFSITSVEQPVAAMARDAVGFLCQRSGRDPAGGPGLSAAQALAAKGRNVTVAPVLAVRRSSAPARGS</sequence>